<keyword evidence="1" id="KW-0175">Coiled coil</keyword>
<dbReference type="EMBL" id="AB498756">
    <property type="protein sequence ID" value="BAI83367.1"/>
    <property type="molecule type" value="Genomic_DNA"/>
</dbReference>
<name>D4AH38_9STAP</name>
<proteinExistence type="predicted"/>
<feature type="coiled-coil region" evidence="1">
    <location>
        <begin position="251"/>
        <end position="278"/>
    </location>
</feature>
<dbReference type="AlphaFoldDB" id="D4AH38"/>
<sequence length="522" mass="62372">MMITTVNCDFSFITNSIGYINDAIETLPDEFDIKIDFQKLEYPQEYYIINNRIEINDDFTILLQSHDVYAASHILLNRIINSVTEYLNPYFVDEEGFVLRNFKREFINIFFEKKDNVYIPTYLLKYFLSQDDLLDVEDKDRKLININFQFGGGQTVSKLTYEPDSSPTNYIEARLVKLPIEFHNTFPIINSLKDKENEYNIHKSKIENYYKKIAPEYEFDSFAMCFKFADLCESYKLIMSIYNENNKSNSIKNEKNLNKRYENSVRKFINNVNRTEKEDSRLYSLEEAIIILSLLFFEELRKNGDPKFENKYYNSLNKNSTYDKITFDYEITKKYHHNNDFDQSFNEFKNNLNAFIDDYFVIGHHKNGENPINIKLYQISDSKVKIGVARWNGIMDFKNYTKYILYNFYNIFNYLEFNNMHARLEEIILYANDLCIQASYNNRIADLSLFNNKIDELKDLLKGKEEKEKEEKEEKETLNTCYCNLEENIDELFKLSLGSKTFSTLNYYHLSLKRSYPRVIRK</sequence>
<reference evidence="2" key="1">
    <citation type="journal article" date="2010" name="Antimicrob. Agents Chemother.">
        <title>Staphylococcal cassette chromosome mec-like element in Macrococcus caseolyticus.</title>
        <authorList>
            <person name="Tsubakishita S."/>
            <person name="Kuwahara-Arai K."/>
            <person name="Baba T."/>
            <person name="Hiramatsu K."/>
        </authorList>
    </citation>
    <scope>NUCLEOTIDE SEQUENCE</scope>
    <source>
        <strain evidence="2">JCSC7096</strain>
    </source>
</reference>
<protein>
    <submittedName>
        <fullName evidence="2">Uncharacterized protein</fullName>
    </submittedName>
</protein>
<evidence type="ECO:0000256" key="1">
    <source>
        <dbReference type="SAM" id="Coils"/>
    </source>
</evidence>
<feature type="coiled-coil region" evidence="1">
    <location>
        <begin position="447"/>
        <end position="477"/>
    </location>
</feature>
<organism evidence="2">
    <name type="scientific">Macrococcoides caseolyticum</name>
    <dbReference type="NCBI Taxonomy" id="69966"/>
    <lineage>
        <taxon>Bacteria</taxon>
        <taxon>Bacillati</taxon>
        <taxon>Bacillota</taxon>
        <taxon>Bacilli</taxon>
        <taxon>Bacillales</taxon>
        <taxon>Staphylococcaceae</taxon>
        <taxon>Macrococcoides</taxon>
    </lineage>
</organism>
<evidence type="ECO:0000313" key="2">
    <source>
        <dbReference type="EMBL" id="BAI83367.1"/>
    </source>
</evidence>
<accession>D4AH38</accession>